<organism evidence="3">
    <name type="scientific">Leptosphaeria maculans (strain JN3 / isolate v23.1.3 / race Av1-4-5-6-7-8)</name>
    <name type="common">Blackleg fungus</name>
    <name type="synonym">Phoma lingam</name>
    <dbReference type="NCBI Taxonomy" id="985895"/>
    <lineage>
        <taxon>Eukaryota</taxon>
        <taxon>Fungi</taxon>
        <taxon>Dikarya</taxon>
        <taxon>Ascomycota</taxon>
        <taxon>Pezizomycotina</taxon>
        <taxon>Dothideomycetes</taxon>
        <taxon>Pleosporomycetidae</taxon>
        <taxon>Pleosporales</taxon>
        <taxon>Pleosporineae</taxon>
        <taxon>Leptosphaeriaceae</taxon>
        <taxon>Plenodomus</taxon>
        <taxon>Plenodomus lingam/Leptosphaeria maculans species complex</taxon>
    </lineage>
</organism>
<evidence type="ECO:0000313" key="2">
    <source>
        <dbReference type="EMBL" id="CBX92312.1"/>
    </source>
</evidence>
<dbReference type="HOGENOM" id="CLU_3032796_0_0_1"/>
<feature type="compositionally biased region" description="Low complexity" evidence="1">
    <location>
        <begin position="36"/>
        <end position="46"/>
    </location>
</feature>
<dbReference type="EMBL" id="FP929094">
    <property type="protein sequence ID" value="CBX92312.1"/>
    <property type="molecule type" value="Genomic_DNA"/>
</dbReference>
<keyword evidence="3" id="KW-1185">Reference proteome</keyword>
<feature type="region of interest" description="Disordered" evidence="1">
    <location>
        <begin position="32"/>
        <end position="55"/>
    </location>
</feature>
<sequence length="55" mass="5945">MFPNVKPREASVVLPATTASGPLIDIRLPRARFSESSQPASQPASQHAKTDRLTD</sequence>
<dbReference type="InParanoid" id="E4ZLF3"/>
<gene>
    <name evidence="2" type="ORF">LEMA_uP050180.1</name>
</gene>
<reference evidence="3" key="1">
    <citation type="journal article" date="2011" name="Nat. Commun.">
        <title>Effector diversification within compartments of the Leptosphaeria maculans genome affected by Repeat-Induced Point mutations.</title>
        <authorList>
            <person name="Rouxel T."/>
            <person name="Grandaubert J."/>
            <person name="Hane J.K."/>
            <person name="Hoede C."/>
            <person name="van de Wouw A.P."/>
            <person name="Couloux A."/>
            <person name="Dominguez V."/>
            <person name="Anthouard V."/>
            <person name="Bally P."/>
            <person name="Bourras S."/>
            <person name="Cozijnsen A.J."/>
            <person name="Ciuffetti L.M."/>
            <person name="Degrave A."/>
            <person name="Dilmaghani A."/>
            <person name="Duret L."/>
            <person name="Fudal I."/>
            <person name="Goodwin S.B."/>
            <person name="Gout L."/>
            <person name="Glaser N."/>
            <person name="Linglin J."/>
            <person name="Kema G.H.J."/>
            <person name="Lapalu N."/>
            <person name="Lawrence C.B."/>
            <person name="May K."/>
            <person name="Meyer M."/>
            <person name="Ollivier B."/>
            <person name="Poulain J."/>
            <person name="Schoch C.L."/>
            <person name="Simon A."/>
            <person name="Spatafora J.W."/>
            <person name="Stachowiak A."/>
            <person name="Turgeon B.G."/>
            <person name="Tyler B.M."/>
            <person name="Vincent D."/>
            <person name="Weissenbach J."/>
            <person name="Amselem J."/>
            <person name="Quesneville H."/>
            <person name="Oliver R.P."/>
            <person name="Wincker P."/>
            <person name="Balesdent M.-H."/>
            <person name="Howlett B.J."/>
        </authorList>
    </citation>
    <scope>NUCLEOTIDE SEQUENCE [LARGE SCALE GENOMIC DNA]</scope>
    <source>
        <strain evidence="3">JN3 / isolate v23.1.3 / race Av1-4-5-6-7-8</strain>
    </source>
</reference>
<protein>
    <submittedName>
        <fullName evidence="2">Predicted protein</fullName>
    </submittedName>
</protein>
<evidence type="ECO:0000256" key="1">
    <source>
        <dbReference type="SAM" id="MobiDB-lite"/>
    </source>
</evidence>
<dbReference type="VEuPathDB" id="FungiDB:LEMA_uP050180.1"/>
<name>E4ZLF3_LEPMJ</name>
<dbReference type="Proteomes" id="UP000002668">
    <property type="component" value="Genome"/>
</dbReference>
<proteinExistence type="predicted"/>
<dbReference type="AlphaFoldDB" id="E4ZLF3"/>
<evidence type="ECO:0000313" key="3">
    <source>
        <dbReference type="Proteomes" id="UP000002668"/>
    </source>
</evidence>
<accession>E4ZLF3</accession>